<dbReference type="AlphaFoldDB" id="A0A2W4WBW8"/>
<dbReference type="Proteomes" id="UP000249081">
    <property type="component" value="Unassembled WGS sequence"/>
</dbReference>
<dbReference type="Gene3D" id="3.10.180.10">
    <property type="entry name" value="2,3-Dihydroxybiphenyl 1,2-Dioxygenase, domain 1"/>
    <property type="match status" value="2"/>
</dbReference>
<protein>
    <submittedName>
        <fullName evidence="7">4-hydroxyphenylpyruvate dioxygenase</fullName>
    </submittedName>
</protein>
<name>A0A2W4WBW8_9CYAN</name>
<dbReference type="InterPro" id="IPR029068">
    <property type="entry name" value="Glyas_Bleomycin-R_OHBP_Dase"/>
</dbReference>
<evidence type="ECO:0000256" key="1">
    <source>
        <dbReference type="ARBA" id="ARBA00005877"/>
    </source>
</evidence>
<reference evidence="7 8" key="2">
    <citation type="submission" date="2018-06" db="EMBL/GenBank/DDBJ databases">
        <title>Metagenomic assembly of (sub)arctic Cyanobacteria and their associated microbiome from non-axenic cultures.</title>
        <authorList>
            <person name="Baurain D."/>
        </authorList>
    </citation>
    <scope>NUCLEOTIDE SEQUENCE [LARGE SCALE GENOMIC DNA]</scope>
    <source>
        <strain evidence="7">ULC041bin1</strain>
    </source>
</reference>
<comment type="caution">
    <text evidence="7">The sequence shown here is derived from an EMBL/GenBank/DDBJ whole genome shotgun (WGS) entry which is preliminary data.</text>
</comment>
<dbReference type="Pfam" id="PF00903">
    <property type="entry name" value="Glyoxalase"/>
    <property type="match status" value="2"/>
</dbReference>
<dbReference type="GO" id="GO:0006572">
    <property type="term" value="P:L-tyrosine catabolic process"/>
    <property type="evidence" value="ECO:0007669"/>
    <property type="project" value="TreeGrafter"/>
</dbReference>
<keyword evidence="2 5" id="KW-0479">Metal-binding</keyword>
<reference evidence="8" key="1">
    <citation type="submission" date="2018-04" db="EMBL/GenBank/DDBJ databases">
        <authorList>
            <person name="Cornet L."/>
        </authorList>
    </citation>
    <scope>NUCLEOTIDE SEQUENCE [LARGE SCALE GENOMIC DNA]</scope>
</reference>
<comment type="cofactor">
    <cofactor evidence="5">
        <name>Fe cation</name>
        <dbReference type="ChEBI" id="CHEBI:24875"/>
    </cofactor>
    <text evidence="5">Binds 1 Fe cation per subunit.</text>
</comment>
<keyword evidence="7" id="KW-0223">Dioxygenase</keyword>
<dbReference type="GO" id="GO:0046872">
    <property type="term" value="F:metal ion binding"/>
    <property type="evidence" value="ECO:0007669"/>
    <property type="project" value="UniProtKB-KW"/>
</dbReference>
<dbReference type="GO" id="GO:0003868">
    <property type="term" value="F:4-hydroxyphenylpyruvate dioxygenase activity"/>
    <property type="evidence" value="ECO:0007669"/>
    <property type="project" value="InterPro"/>
</dbReference>
<evidence type="ECO:0000256" key="4">
    <source>
        <dbReference type="ARBA" id="ARBA00023004"/>
    </source>
</evidence>
<dbReference type="CDD" id="cd07250">
    <property type="entry name" value="HPPD_C_like"/>
    <property type="match status" value="1"/>
</dbReference>
<feature type="binding site" evidence="5">
    <location>
        <position position="332"/>
    </location>
    <ligand>
        <name>Fe cation</name>
        <dbReference type="ChEBI" id="CHEBI:24875"/>
    </ligand>
</feature>
<proteinExistence type="inferred from homology"/>
<keyword evidence="7" id="KW-0670">Pyruvate</keyword>
<sequence length="374" mass="41278">MEFNHLTFYVDAVAPWRDWFVNAWGGVWDGLGSADGQTDDQALVYVGQVPLLIVSTPQVVRPYLQQHPSGIGDVALRVSDLDQTLDQVTAAGGTVVQPTQTDPWGRGRWAQIQGWGSLRHTLVESWQPVVWVPEIASRGGALTTAPRVMSLKPPAASPSLAIDAIDAIDHAVMNVLEGELPQAVAWYQRQLGFQPQQQFTIDTPRSGLRSQVMAHPHGSAKLPINESATPNSQVQEFLHYNRGGGIQHVALHTQDIVSTVAGLRQGGVNFLSVPPSYYEALRQRPGYQPDGDRDPAIAQLQILVDWELHLPQARLLQTFTQPFLSIPTVFFEIIQRQVVQTQGATAQAEGFGARNFQALFEAIEHEQIKREKLT</sequence>
<dbReference type="InterPro" id="IPR037523">
    <property type="entry name" value="VOC_core"/>
</dbReference>
<feature type="binding site" evidence="5">
    <location>
        <position position="248"/>
    </location>
    <ligand>
        <name>Fe cation</name>
        <dbReference type="ChEBI" id="CHEBI:24875"/>
    </ligand>
</feature>
<evidence type="ECO:0000256" key="3">
    <source>
        <dbReference type="ARBA" id="ARBA00022737"/>
    </source>
</evidence>
<evidence type="ECO:0000313" key="8">
    <source>
        <dbReference type="Proteomes" id="UP000249081"/>
    </source>
</evidence>
<dbReference type="SUPFAM" id="SSF54593">
    <property type="entry name" value="Glyoxalase/Bleomycin resistance protein/Dihydroxybiphenyl dioxygenase"/>
    <property type="match status" value="1"/>
</dbReference>
<feature type="binding site" evidence="5">
    <location>
        <position position="170"/>
    </location>
    <ligand>
        <name>Fe cation</name>
        <dbReference type="ChEBI" id="CHEBI:24875"/>
    </ligand>
</feature>
<keyword evidence="4 5" id="KW-0408">Iron</keyword>
<evidence type="ECO:0000313" key="7">
    <source>
        <dbReference type="EMBL" id="PZO42563.1"/>
    </source>
</evidence>
<accession>A0A2W4WBW8</accession>
<keyword evidence="7" id="KW-0560">Oxidoreductase</keyword>
<comment type="similarity">
    <text evidence="1">Belongs to the 4HPPD family.</text>
</comment>
<keyword evidence="3" id="KW-0677">Repeat</keyword>
<dbReference type="InterPro" id="IPR005956">
    <property type="entry name" value="4OHPhenylPyrv_dOase"/>
</dbReference>
<gene>
    <name evidence="7" type="ORF">DCF17_08435</name>
</gene>
<organism evidence="7 8">
    <name type="scientific">Shackletoniella antarctica</name>
    <dbReference type="NCBI Taxonomy" id="268115"/>
    <lineage>
        <taxon>Bacteria</taxon>
        <taxon>Bacillati</taxon>
        <taxon>Cyanobacteriota</taxon>
        <taxon>Cyanophyceae</taxon>
        <taxon>Oculatellales</taxon>
        <taxon>Oculatellaceae</taxon>
        <taxon>Shackletoniella</taxon>
    </lineage>
</organism>
<dbReference type="PIRSF" id="PIRSF009283">
    <property type="entry name" value="HPP_dOase"/>
    <property type="match status" value="1"/>
</dbReference>
<dbReference type="InterPro" id="IPR004360">
    <property type="entry name" value="Glyas_Fos-R_dOase_dom"/>
</dbReference>
<feature type="domain" description="VOC" evidence="6">
    <location>
        <begin position="167"/>
        <end position="305"/>
    </location>
</feature>
<dbReference type="PANTHER" id="PTHR11959">
    <property type="entry name" value="4-HYDROXYPHENYLPYRUVATE DIOXYGENASE"/>
    <property type="match status" value="1"/>
</dbReference>
<dbReference type="PANTHER" id="PTHR11959:SF1">
    <property type="entry name" value="4-HYDROXYPHENYLPYRUVATE DIOXYGENASE"/>
    <property type="match status" value="1"/>
</dbReference>
<evidence type="ECO:0000259" key="6">
    <source>
        <dbReference type="PROSITE" id="PS51819"/>
    </source>
</evidence>
<dbReference type="InterPro" id="IPR041735">
    <property type="entry name" value="4OHPhenylPyrv_dOase_C"/>
</dbReference>
<dbReference type="PROSITE" id="PS51819">
    <property type="entry name" value="VOC"/>
    <property type="match status" value="2"/>
</dbReference>
<feature type="domain" description="VOC" evidence="6">
    <location>
        <begin position="2"/>
        <end position="125"/>
    </location>
</feature>
<evidence type="ECO:0000256" key="2">
    <source>
        <dbReference type="ARBA" id="ARBA00022723"/>
    </source>
</evidence>
<evidence type="ECO:0000256" key="5">
    <source>
        <dbReference type="PIRSR" id="PIRSR009283-1"/>
    </source>
</evidence>
<dbReference type="EMBL" id="QBMN01000045">
    <property type="protein sequence ID" value="PZO42563.1"/>
    <property type="molecule type" value="Genomic_DNA"/>
</dbReference>